<feature type="transmembrane region" description="Helical" evidence="1">
    <location>
        <begin position="181"/>
        <end position="202"/>
    </location>
</feature>
<evidence type="ECO:0000256" key="1">
    <source>
        <dbReference type="SAM" id="Phobius"/>
    </source>
</evidence>
<name>A0A2U1BB87_9BACT</name>
<evidence type="ECO:0000313" key="4">
    <source>
        <dbReference type="Proteomes" id="UP000245959"/>
    </source>
</evidence>
<dbReference type="PANTHER" id="PTHR43861">
    <property type="entry name" value="TRANS-ACONITATE 2-METHYLTRANSFERASE-RELATED"/>
    <property type="match status" value="1"/>
</dbReference>
<dbReference type="InterPro" id="IPR029063">
    <property type="entry name" value="SAM-dependent_MTases_sf"/>
</dbReference>
<dbReference type="CDD" id="cd02440">
    <property type="entry name" value="AdoMet_MTases"/>
    <property type="match status" value="1"/>
</dbReference>
<dbReference type="GeneID" id="78293662"/>
<dbReference type="EMBL" id="JABAEW010000027">
    <property type="protein sequence ID" value="NMD87591.1"/>
    <property type="molecule type" value="Genomic_DNA"/>
</dbReference>
<sequence length="206" mass="23430">MVESLYLDLKARPDLEVISRLVDPGHRVLDLGCGDGIFLKMLREKRGAEVLGMEISQVEIAKCIANGVPVIQSDLDDDLDFAEDGSFDLVILSQTLQQMRRPDRLLRRLVRVGKRGAVSFINFGHFHCRWQLMLAGSMPRTTQIPYQWYNTPNIHLGTIRDFRRLCKHLGIRIVQEIPIGFSFPLLTAAWPNLFAVGCVFVIERAQ</sequence>
<evidence type="ECO:0000313" key="3">
    <source>
        <dbReference type="EMBL" id="PVY45930.1"/>
    </source>
</evidence>
<dbReference type="AlphaFoldDB" id="A0A2U1BB87"/>
<organism evidence="3 4">
    <name type="scientific">Victivallis vadensis</name>
    <dbReference type="NCBI Taxonomy" id="172901"/>
    <lineage>
        <taxon>Bacteria</taxon>
        <taxon>Pseudomonadati</taxon>
        <taxon>Lentisphaerota</taxon>
        <taxon>Lentisphaeria</taxon>
        <taxon>Victivallales</taxon>
        <taxon>Victivallaceae</taxon>
        <taxon>Victivallis</taxon>
    </lineage>
</organism>
<dbReference type="OrthoDB" id="9792690at2"/>
<dbReference type="Proteomes" id="UP000576225">
    <property type="component" value="Unassembled WGS sequence"/>
</dbReference>
<gene>
    <name evidence="2" type="primary">metW</name>
    <name evidence="3" type="ORF">C8D82_101127</name>
    <name evidence="2" type="ORF">HF882_13460</name>
</gene>
<reference evidence="2 5" key="2">
    <citation type="submission" date="2020-04" db="EMBL/GenBank/DDBJ databases">
        <authorList>
            <person name="Hitch T.C.A."/>
            <person name="Wylensek D."/>
            <person name="Clavel T."/>
        </authorList>
    </citation>
    <scope>NUCLEOTIDE SEQUENCE [LARGE SCALE GENOMIC DNA]</scope>
    <source>
        <strain evidence="2 5">COR2-253-APC-1A</strain>
    </source>
</reference>
<dbReference type="NCBIfam" id="TIGR02081">
    <property type="entry name" value="metW"/>
    <property type="match status" value="1"/>
</dbReference>
<dbReference type="Proteomes" id="UP000245959">
    <property type="component" value="Unassembled WGS sequence"/>
</dbReference>
<proteinExistence type="predicted"/>
<keyword evidence="1" id="KW-1133">Transmembrane helix</keyword>
<protein>
    <submittedName>
        <fullName evidence="3">Methionine biosynthesis protein MetW</fullName>
    </submittedName>
</protein>
<dbReference type="SUPFAM" id="SSF53335">
    <property type="entry name" value="S-adenosyl-L-methionine-dependent methyltransferases"/>
    <property type="match status" value="1"/>
</dbReference>
<dbReference type="EMBL" id="QEKH01000001">
    <property type="protein sequence ID" value="PVY45930.1"/>
    <property type="molecule type" value="Genomic_DNA"/>
</dbReference>
<keyword evidence="4" id="KW-1185">Reference proteome</keyword>
<evidence type="ECO:0000313" key="2">
    <source>
        <dbReference type="EMBL" id="NMD87591.1"/>
    </source>
</evidence>
<comment type="caution">
    <text evidence="3">The sequence shown here is derived from an EMBL/GenBank/DDBJ whole genome shotgun (WGS) entry which is preliminary data.</text>
</comment>
<dbReference type="Pfam" id="PF07021">
    <property type="entry name" value="MetW"/>
    <property type="match status" value="1"/>
</dbReference>
<accession>A0A2U1BB87</accession>
<keyword evidence="1" id="KW-0812">Transmembrane</keyword>
<reference evidence="3 4" key="1">
    <citation type="submission" date="2018-04" db="EMBL/GenBank/DDBJ databases">
        <title>Genomic Encyclopedia of Type Strains, Phase IV (KMG-IV): sequencing the most valuable type-strain genomes for metagenomic binning, comparative biology and taxonomic classification.</title>
        <authorList>
            <person name="Goeker M."/>
        </authorList>
    </citation>
    <scope>NUCLEOTIDE SEQUENCE [LARGE SCALE GENOMIC DNA]</scope>
    <source>
        <strain evidence="3 4">DSM 14823</strain>
    </source>
</reference>
<dbReference type="RefSeq" id="WP_116882326.1">
    <property type="nucleotide sequence ID" value="NZ_CABMMC010000017.1"/>
</dbReference>
<dbReference type="InterPro" id="IPR010743">
    <property type="entry name" value="Methionine_synth_MetW"/>
</dbReference>
<dbReference type="Gene3D" id="3.40.50.150">
    <property type="entry name" value="Vaccinia Virus protein VP39"/>
    <property type="match status" value="1"/>
</dbReference>
<evidence type="ECO:0000313" key="5">
    <source>
        <dbReference type="Proteomes" id="UP000576225"/>
    </source>
</evidence>
<keyword evidence="1" id="KW-0472">Membrane</keyword>